<proteinExistence type="predicted"/>
<evidence type="ECO:0000313" key="2">
    <source>
        <dbReference type="Proteomes" id="UP000598350"/>
    </source>
</evidence>
<evidence type="ECO:0008006" key="3">
    <source>
        <dbReference type="Google" id="ProtNLM"/>
    </source>
</evidence>
<gene>
    <name evidence="1" type="ORF">HPE63_12175</name>
</gene>
<organism evidence="1 2">
    <name type="scientific">Maribacter arenosus</name>
    <dbReference type="NCBI Taxonomy" id="1854708"/>
    <lineage>
        <taxon>Bacteria</taxon>
        <taxon>Pseudomonadati</taxon>
        <taxon>Bacteroidota</taxon>
        <taxon>Flavobacteriia</taxon>
        <taxon>Flavobacteriales</taxon>
        <taxon>Flavobacteriaceae</taxon>
        <taxon>Maribacter</taxon>
    </lineage>
</organism>
<dbReference type="EMBL" id="JABTCG010000004">
    <property type="protein sequence ID" value="MBD0851427.1"/>
    <property type="molecule type" value="Genomic_DNA"/>
</dbReference>
<comment type="caution">
    <text evidence="1">The sequence shown here is derived from an EMBL/GenBank/DDBJ whole genome shotgun (WGS) entry which is preliminary data.</text>
</comment>
<accession>A0ABR7VFW4</accession>
<reference evidence="1 2" key="1">
    <citation type="submission" date="2020-05" db="EMBL/GenBank/DDBJ databases">
        <title>The draft genome sequence of Maribacter arenosus CAU 1321.</title>
        <authorList>
            <person name="Mu L."/>
        </authorList>
    </citation>
    <scope>NUCLEOTIDE SEQUENCE [LARGE SCALE GENOMIC DNA]</scope>
    <source>
        <strain evidence="1 2">CAU 1321</strain>
    </source>
</reference>
<dbReference type="SUPFAM" id="SSF56925">
    <property type="entry name" value="OMPA-like"/>
    <property type="match status" value="1"/>
</dbReference>
<dbReference type="RefSeq" id="WP_188314547.1">
    <property type="nucleotide sequence ID" value="NZ_JABTCG010000004.1"/>
</dbReference>
<name>A0ABR7VFW4_9FLAO</name>
<sequence length="124" mass="13777">MGWNQFTSENSFAGKNVNFEETGYVFGLQFQDAIGNSAISYYLRGGGLYNHIEIEDVDGELINDSGHGFGWQAAGGIDIKLGSNWSLTPGVKFNSLSRDTDYDSVVRKMNLDYFTLRIGILKSF</sequence>
<dbReference type="InterPro" id="IPR011250">
    <property type="entry name" value="OMP/PagP_B-barrel"/>
</dbReference>
<evidence type="ECO:0000313" key="1">
    <source>
        <dbReference type="EMBL" id="MBD0851427.1"/>
    </source>
</evidence>
<protein>
    <recommendedName>
        <fullName evidence="3">Outer membrane protein beta-barrel domain-containing protein</fullName>
    </recommendedName>
</protein>
<keyword evidence="2" id="KW-1185">Reference proteome</keyword>
<dbReference type="Gene3D" id="2.40.160.20">
    <property type="match status" value="1"/>
</dbReference>
<dbReference type="Proteomes" id="UP000598350">
    <property type="component" value="Unassembled WGS sequence"/>
</dbReference>